<evidence type="ECO:0000256" key="1">
    <source>
        <dbReference type="ARBA" id="ARBA00006484"/>
    </source>
</evidence>
<gene>
    <name evidence="2" type="ORF">GCM10025751_55520</name>
</gene>
<accession>A0AAV3UR90</accession>
<dbReference type="PRINTS" id="PR00081">
    <property type="entry name" value="GDHRDH"/>
</dbReference>
<dbReference type="GO" id="GO:0016616">
    <property type="term" value="F:oxidoreductase activity, acting on the CH-OH group of donors, NAD or NADP as acceptor"/>
    <property type="evidence" value="ECO:0007669"/>
    <property type="project" value="TreeGrafter"/>
</dbReference>
<comment type="similarity">
    <text evidence="1">Belongs to the short-chain dehydrogenases/reductases (SDR) family.</text>
</comment>
<keyword evidence="3" id="KW-1185">Reference proteome</keyword>
<dbReference type="PRINTS" id="PR00080">
    <property type="entry name" value="SDRFAMILY"/>
</dbReference>
<organism evidence="2 3">
    <name type="scientific">Haladaptatus pallidirubidus</name>
    <dbReference type="NCBI Taxonomy" id="1008152"/>
    <lineage>
        <taxon>Archaea</taxon>
        <taxon>Methanobacteriati</taxon>
        <taxon>Methanobacteriota</taxon>
        <taxon>Stenosarchaea group</taxon>
        <taxon>Halobacteria</taxon>
        <taxon>Halobacteriales</taxon>
        <taxon>Haladaptataceae</taxon>
        <taxon>Haladaptatus</taxon>
    </lineage>
</organism>
<dbReference type="InterPro" id="IPR020904">
    <property type="entry name" value="Sc_DH/Rdtase_CS"/>
</dbReference>
<dbReference type="NCBIfam" id="NF009466">
    <property type="entry name" value="PRK12826.1-2"/>
    <property type="match status" value="1"/>
</dbReference>
<dbReference type="PROSITE" id="PS00061">
    <property type="entry name" value="ADH_SHORT"/>
    <property type="match status" value="1"/>
</dbReference>
<dbReference type="EMBL" id="BAABKX010000030">
    <property type="protein sequence ID" value="GAA5065086.1"/>
    <property type="molecule type" value="Genomic_DNA"/>
</dbReference>
<dbReference type="FunFam" id="3.40.50.720:FF:000084">
    <property type="entry name" value="Short-chain dehydrogenase reductase"/>
    <property type="match status" value="1"/>
</dbReference>
<protein>
    <submittedName>
        <fullName evidence="2">SDR family oxidoreductase</fullName>
    </submittedName>
</protein>
<dbReference type="GeneID" id="68617165"/>
<dbReference type="Gene3D" id="3.40.50.720">
    <property type="entry name" value="NAD(P)-binding Rossmann-like Domain"/>
    <property type="match status" value="1"/>
</dbReference>
<comment type="caution">
    <text evidence="2">The sequence shown here is derived from an EMBL/GenBank/DDBJ whole genome shotgun (WGS) entry which is preliminary data.</text>
</comment>
<dbReference type="NCBIfam" id="NF005559">
    <property type="entry name" value="PRK07231.1"/>
    <property type="match status" value="1"/>
</dbReference>
<dbReference type="PANTHER" id="PTHR42760">
    <property type="entry name" value="SHORT-CHAIN DEHYDROGENASES/REDUCTASES FAMILY MEMBER"/>
    <property type="match status" value="1"/>
</dbReference>
<dbReference type="InterPro" id="IPR002347">
    <property type="entry name" value="SDR_fam"/>
</dbReference>
<dbReference type="RefSeq" id="WP_227779029.1">
    <property type="nucleotide sequence ID" value="NZ_BAABKX010000030.1"/>
</dbReference>
<evidence type="ECO:0000313" key="3">
    <source>
        <dbReference type="Proteomes" id="UP001501729"/>
    </source>
</evidence>
<dbReference type="Pfam" id="PF13561">
    <property type="entry name" value="adh_short_C2"/>
    <property type="match status" value="1"/>
</dbReference>
<name>A0AAV3UR90_9EURY</name>
<dbReference type="SUPFAM" id="SSF51735">
    <property type="entry name" value="NAD(P)-binding Rossmann-fold domains"/>
    <property type="match status" value="1"/>
</dbReference>
<reference evidence="2 3" key="1">
    <citation type="journal article" date="2019" name="Int. J. Syst. Evol. Microbiol.">
        <title>The Global Catalogue of Microorganisms (GCM) 10K type strain sequencing project: providing services to taxonomists for standard genome sequencing and annotation.</title>
        <authorList>
            <consortium name="The Broad Institute Genomics Platform"/>
            <consortium name="The Broad Institute Genome Sequencing Center for Infectious Disease"/>
            <person name="Wu L."/>
            <person name="Ma J."/>
        </authorList>
    </citation>
    <scope>NUCLEOTIDE SEQUENCE [LARGE SCALE GENOMIC DNA]</scope>
    <source>
        <strain evidence="2 3">JCM 17504</strain>
    </source>
</reference>
<dbReference type="CDD" id="cd05233">
    <property type="entry name" value="SDR_c"/>
    <property type="match status" value="1"/>
</dbReference>
<dbReference type="InterPro" id="IPR036291">
    <property type="entry name" value="NAD(P)-bd_dom_sf"/>
</dbReference>
<dbReference type="Proteomes" id="UP001501729">
    <property type="component" value="Unassembled WGS sequence"/>
</dbReference>
<sequence>MGELLADNTAVITGGASGIGRAIALRFAENGAKVVVADLKEEPRESGTPTHTQINEQMDSTAVFEQCDVSDPGDVTTVVERAQTEFGSLDVMVNNAGIVGPQQPVSEIDLEEYQQLIDINLNGMFYGSQAAATRMSDTGCGSIINISSIAGILGYSELSPYCASKGGIRLLTYSLAAELGSKGIRVNAIHPGVIETTMTKEDVPIIGSETGEQMEQLVPLRRFGTPDEVAKTALYLASDLSSYVTGESIVVDGGLVNTA</sequence>
<evidence type="ECO:0000313" key="2">
    <source>
        <dbReference type="EMBL" id="GAA5065086.1"/>
    </source>
</evidence>
<proteinExistence type="inferred from homology"/>
<dbReference type="AlphaFoldDB" id="A0AAV3UR90"/>